<feature type="domain" description="Tr-type G" evidence="7">
    <location>
        <begin position="1"/>
        <end position="213"/>
    </location>
</feature>
<dbReference type="AlphaFoldDB" id="A0A4V6NF29"/>
<dbReference type="GO" id="GO:0003924">
    <property type="term" value="F:GTPase activity"/>
    <property type="evidence" value="ECO:0007669"/>
    <property type="project" value="InterPro"/>
</dbReference>
<dbReference type="NCBIfam" id="TIGR00231">
    <property type="entry name" value="small_GTP"/>
    <property type="match status" value="1"/>
</dbReference>
<dbReference type="InterPro" id="IPR031157">
    <property type="entry name" value="G_TR_CS"/>
</dbReference>
<dbReference type="InterPro" id="IPR050100">
    <property type="entry name" value="TRAFAC_GTPase_members"/>
</dbReference>
<dbReference type="GO" id="GO:0005525">
    <property type="term" value="F:GTP binding"/>
    <property type="evidence" value="ECO:0007669"/>
    <property type="project" value="UniProtKB-KW"/>
</dbReference>
<dbReference type="GO" id="GO:0005524">
    <property type="term" value="F:ATP binding"/>
    <property type="evidence" value="ECO:0007669"/>
    <property type="project" value="UniProtKB-KW"/>
</dbReference>
<dbReference type="InterPro" id="IPR027417">
    <property type="entry name" value="P-loop_NTPase"/>
</dbReference>
<reference evidence="8 9" key="1">
    <citation type="submission" date="2019-03" db="EMBL/GenBank/DDBJ databases">
        <title>Genomic Encyclopedia of Archaeal and Bacterial Type Strains, Phase II (KMG-II): from individual species to whole genera.</title>
        <authorList>
            <person name="Goeker M."/>
        </authorList>
    </citation>
    <scope>NUCLEOTIDE SEQUENCE [LARGE SCALE GENOMIC DNA]</scope>
    <source>
        <strain evidence="8 9">DSM 22554</strain>
    </source>
</reference>
<dbReference type="InterPro" id="IPR044139">
    <property type="entry name" value="CysN_NoDQ_III"/>
</dbReference>
<dbReference type="InterPro" id="IPR011779">
    <property type="entry name" value="SO4_adenylTrfase_lsu"/>
</dbReference>
<dbReference type="FunFam" id="3.40.50.300:FF:000119">
    <property type="entry name" value="Sulfate adenylyltransferase subunit 1"/>
    <property type="match status" value="1"/>
</dbReference>
<dbReference type="Gene3D" id="3.40.50.300">
    <property type="entry name" value="P-loop containing nucleotide triphosphate hydrolases"/>
    <property type="match status" value="1"/>
</dbReference>
<keyword evidence="2 8" id="KW-0808">Transferase</keyword>
<dbReference type="InterPro" id="IPR041757">
    <property type="entry name" value="CysN_GTP-bd"/>
</dbReference>
<dbReference type="GO" id="GO:0004781">
    <property type="term" value="F:sulfate adenylyltransferase (ATP) activity"/>
    <property type="evidence" value="ECO:0007669"/>
    <property type="project" value="UniProtKB-EC"/>
</dbReference>
<dbReference type="InterPro" id="IPR054696">
    <property type="entry name" value="GTP-eEF1A_C"/>
</dbReference>
<evidence type="ECO:0000259" key="7">
    <source>
        <dbReference type="PROSITE" id="PS51722"/>
    </source>
</evidence>
<dbReference type="SUPFAM" id="SSF50447">
    <property type="entry name" value="Translation proteins"/>
    <property type="match status" value="1"/>
</dbReference>
<keyword evidence="3 8" id="KW-0548">Nucleotidyltransferase</keyword>
<comment type="caution">
    <text evidence="8">The sequence shown here is derived from an EMBL/GenBank/DDBJ whole genome shotgun (WGS) entry which is preliminary data.</text>
</comment>
<keyword evidence="9" id="KW-1185">Reference proteome</keyword>
<dbReference type="InterPro" id="IPR005225">
    <property type="entry name" value="Small_GTP-bd"/>
</dbReference>
<dbReference type="SUPFAM" id="SSF52540">
    <property type="entry name" value="P-loop containing nucleoside triphosphate hydrolases"/>
    <property type="match status" value="1"/>
</dbReference>
<dbReference type="Gene3D" id="2.40.30.10">
    <property type="entry name" value="Translation factors"/>
    <property type="match status" value="2"/>
</dbReference>
<dbReference type="EC" id="2.7.7.4" evidence="1"/>
<protein>
    <recommendedName>
        <fullName evidence="1">sulfate adenylyltransferase</fullName>
        <ecNumber evidence="1">2.7.7.4</ecNumber>
    </recommendedName>
</protein>
<dbReference type="InterPro" id="IPR009001">
    <property type="entry name" value="Transl_elong_EF1A/Init_IF2_C"/>
</dbReference>
<dbReference type="Pfam" id="PF00009">
    <property type="entry name" value="GTP_EFTU"/>
    <property type="match status" value="1"/>
</dbReference>
<evidence type="ECO:0000256" key="2">
    <source>
        <dbReference type="ARBA" id="ARBA00022679"/>
    </source>
</evidence>
<keyword evidence="6" id="KW-0342">GTP-binding</keyword>
<keyword evidence="5" id="KW-0067">ATP-binding</keyword>
<dbReference type="RefSeq" id="WP_132222744.1">
    <property type="nucleotide sequence ID" value="NZ_SMGO01000002.1"/>
</dbReference>
<keyword evidence="4" id="KW-0547">Nucleotide-binding</keyword>
<evidence type="ECO:0000256" key="6">
    <source>
        <dbReference type="ARBA" id="ARBA00023134"/>
    </source>
</evidence>
<dbReference type="CDD" id="cd04095">
    <property type="entry name" value="CysN_NoDQ_III"/>
    <property type="match status" value="1"/>
</dbReference>
<dbReference type="InterPro" id="IPR000795">
    <property type="entry name" value="T_Tr_GTP-bd_dom"/>
</dbReference>
<dbReference type="PRINTS" id="PR00315">
    <property type="entry name" value="ELONGATNFCT"/>
</dbReference>
<evidence type="ECO:0000313" key="9">
    <source>
        <dbReference type="Proteomes" id="UP000294616"/>
    </source>
</evidence>
<dbReference type="InterPro" id="IPR009000">
    <property type="entry name" value="Transl_B-barrel_sf"/>
</dbReference>
<evidence type="ECO:0000256" key="5">
    <source>
        <dbReference type="ARBA" id="ARBA00022840"/>
    </source>
</evidence>
<sequence>MDILKFITAGSVDDGKSTLIGRLLYDTDSILEDQLEAIKSANRKNDDGTVDLAIITDGLKAEREQGITIDVAYKYFQTDKRKFIIADTPGHIQYTRNMVTGASGADLAIILIDARKGVIEQTIRHTFLVSLLNIQHVLVCVNKMDMVDYDQESFEKIKSDYLQFSNKLTIQNIEFIPVSALRGDNIVIKSRNMPWYDGPSLIHFLETVDVKPFATSGKGRFPVQWIVRPQTDELHDYRGYAGRIVGGSFKVGDKVAIMPSGFRSTITHIELNNEQKVDAEEGESVIIRLEDDIDISRGDLIVSAADIPEVTKDIEASICWMDLRPLDLSQTYLLQTNSKLSRVKIQDILHKVNINTLEEIPADTFSLNDIGKVRIRSADELVVDTYAENKATGGAILIDTRTNLTVGALMFS</sequence>
<dbReference type="NCBIfam" id="TIGR02034">
    <property type="entry name" value="CysN"/>
    <property type="match status" value="1"/>
</dbReference>
<dbReference type="EMBL" id="SMGO01000002">
    <property type="protein sequence ID" value="TCK82691.1"/>
    <property type="molecule type" value="Genomic_DNA"/>
</dbReference>
<dbReference type="OrthoDB" id="9804504at2"/>
<evidence type="ECO:0000313" key="8">
    <source>
        <dbReference type="EMBL" id="TCK82691.1"/>
    </source>
</evidence>
<organism evidence="8 9">
    <name type="scientific">Albibacterium bauzanense</name>
    <dbReference type="NCBI Taxonomy" id="653929"/>
    <lineage>
        <taxon>Bacteria</taxon>
        <taxon>Pseudomonadati</taxon>
        <taxon>Bacteroidota</taxon>
        <taxon>Sphingobacteriia</taxon>
        <taxon>Sphingobacteriales</taxon>
        <taxon>Sphingobacteriaceae</taxon>
        <taxon>Albibacterium</taxon>
    </lineage>
</organism>
<dbReference type="PROSITE" id="PS51722">
    <property type="entry name" value="G_TR_2"/>
    <property type="match status" value="1"/>
</dbReference>
<name>A0A4V6NF29_9SPHI</name>
<evidence type="ECO:0000256" key="1">
    <source>
        <dbReference type="ARBA" id="ARBA00012391"/>
    </source>
</evidence>
<evidence type="ECO:0000256" key="4">
    <source>
        <dbReference type="ARBA" id="ARBA00022741"/>
    </source>
</evidence>
<dbReference type="CDD" id="cd03695">
    <property type="entry name" value="CysN_NodQ_II"/>
    <property type="match status" value="1"/>
</dbReference>
<accession>A0A4V6NF29</accession>
<dbReference type="GO" id="GO:0006790">
    <property type="term" value="P:sulfur compound metabolic process"/>
    <property type="evidence" value="ECO:0007669"/>
    <property type="project" value="InterPro"/>
</dbReference>
<dbReference type="PANTHER" id="PTHR23115">
    <property type="entry name" value="TRANSLATION FACTOR"/>
    <property type="match status" value="1"/>
</dbReference>
<dbReference type="CDD" id="cd04166">
    <property type="entry name" value="CysN_ATPS"/>
    <property type="match status" value="1"/>
</dbReference>
<proteinExistence type="predicted"/>
<dbReference type="Pfam" id="PF22594">
    <property type="entry name" value="GTP-eEF1A_C"/>
    <property type="match status" value="1"/>
</dbReference>
<evidence type="ECO:0000256" key="3">
    <source>
        <dbReference type="ARBA" id="ARBA00022695"/>
    </source>
</evidence>
<dbReference type="PROSITE" id="PS00301">
    <property type="entry name" value="G_TR_1"/>
    <property type="match status" value="1"/>
</dbReference>
<gene>
    <name evidence="8" type="ORF">C8N28_1275</name>
</gene>
<dbReference type="SUPFAM" id="SSF50465">
    <property type="entry name" value="EF-Tu/eEF-1alpha/eIF2-gamma C-terminal domain"/>
    <property type="match status" value="1"/>
</dbReference>
<dbReference type="Proteomes" id="UP000294616">
    <property type="component" value="Unassembled WGS sequence"/>
</dbReference>
<dbReference type="InterPro" id="IPR044138">
    <property type="entry name" value="CysN_II"/>
</dbReference>